<protein>
    <submittedName>
        <fullName evidence="2">Uncharacterized protein</fullName>
    </submittedName>
</protein>
<dbReference type="Proteomes" id="UP000327000">
    <property type="component" value="Unassembled WGS sequence"/>
</dbReference>
<feature type="region of interest" description="Disordered" evidence="1">
    <location>
        <begin position="161"/>
        <end position="198"/>
    </location>
</feature>
<evidence type="ECO:0000256" key="1">
    <source>
        <dbReference type="SAM" id="MobiDB-lite"/>
    </source>
</evidence>
<gene>
    <name evidence="2" type="ORF">FRZ00_30835</name>
</gene>
<feature type="region of interest" description="Disordered" evidence="1">
    <location>
        <begin position="1"/>
        <end position="59"/>
    </location>
</feature>
<feature type="compositionally biased region" description="Pro residues" evidence="1">
    <location>
        <begin position="25"/>
        <end position="34"/>
    </location>
</feature>
<evidence type="ECO:0000313" key="2">
    <source>
        <dbReference type="EMBL" id="KAB7834060.1"/>
    </source>
</evidence>
<dbReference type="AlphaFoldDB" id="A0A5N5W0J2"/>
<feature type="compositionally biased region" description="Low complexity" evidence="1">
    <location>
        <begin position="1"/>
        <end position="24"/>
    </location>
</feature>
<accession>A0A5N5W0J2</accession>
<feature type="region of interest" description="Disordered" evidence="1">
    <location>
        <begin position="73"/>
        <end position="97"/>
    </location>
</feature>
<proteinExistence type="predicted"/>
<feature type="compositionally biased region" description="Low complexity" evidence="1">
    <location>
        <begin position="35"/>
        <end position="57"/>
    </location>
</feature>
<keyword evidence="3" id="KW-1185">Reference proteome</keyword>
<dbReference type="EMBL" id="VOKX01000117">
    <property type="protein sequence ID" value="KAB7834060.1"/>
    <property type="molecule type" value="Genomic_DNA"/>
</dbReference>
<dbReference type="RefSeq" id="WP_152265762.1">
    <property type="nucleotide sequence ID" value="NZ_JBFADJ010000060.1"/>
</dbReference>
<reference evidence="2 3" key="1">
    <citation type="journal article" date="2019" name="Microb. Cell Fact.">
        <title>Exploring novel herbicidin analogues by transcriptional regulator overexpression and MS/MS molecular networking.</title>
        <authorList>
            <person name="Shi Y."/>
            <person name="Gu R."/>
            <person name="Li Y."/>
            <person name="Wang X."/>
            <person name="Ren W."/>
            <person name="Li X."/>
            <person name="Wang L."/>
            <person name="Xie Y."/>
            <person name="Hong B."/>
        </authorList>
    </citation>
    <scope>NUCLEOTIDE SEQUENCE [LARGE SCALE GENOMIC DNA]</scope>
    <source>
        <strain evidence="2 3">US-43</strain>
    </source>
</reference>
<name>A0A5N5W0J2_STRMB</name>
<organism evidence="2 3">
    <name type="scientific">Streptomyces mobaraensis</name>
    <name type="common">Streptoverticillium mobaraense</name>
    <dbReference type="NCBI Taxonomy" id="35621"/>
    <lineage>
        <taxon>Bacteria</taxon>
        <taxon>Bacillati</taxon>
        <taxon>Actinomycetota</taxon>
        <taxon>Actinomycetes</taxon>
        <taxon>Kitasatosporales</taxon>
        <taxon>Streptomycetaceae</taxon>
        <taxon>Streptomyces</taxon>
    </lineage>
</organism>
<comment type="caution">
    <text evidence="2">The sequence shown here is derived from an EMBL/GenBank/DDBJ whole genome shotgun (WGS) entry which is preliminary data.</text>
</comment>
<dbReference type="OrthoDB" id="4546967at2"/>
<evidence type="ECO:0000313" key="3">
    <source>
        <dbReference type="Proteomes" id="UP000327000"/>
    </source>
</evidence>
<sequence length="198" mass="19941">MSDNTTPTAPAADPGASSAAAPATPTAPPAPVPAAPVVDPAAEQRATAAEQAAQQAAAERDELLAGLRRVLDPEGAADDADPAKLAEQAAAERDAARAEARQLRVELAAHQAAHAAGADPARLLDSRMVEQQLAVLDPAAEGFAQQLASVIRKAVESAPHLRATEAPAPPKGGADFSGRAPDPRPANLHDAIAARLGA</sequence>